<dbReference type="Proteomes" id="UP000276133">
    <property type="component" value="Unassembled WGS sequence"/>
</dbReference>
<sequence>MIFASWTSPEPESVAADHHVIRSYRKFLDNEPMTKSKNGQKSLNISQDSRLINCFVVSFRELALKHEQNGLTYSQIFEPIAVFEMQDESPEK</sequence>
<evidence type="ECO:0000313" key="1">
    <source>
        <dbReference type="EMBL" id="RNA03723.1"/>
    </source>
</evidence>
<protein>
    <submittedName>
        <fullName evidence="1">Uncharacterized protein</fullName>
    </submittedName>
</protein>
<dbReference type="AlphaFoldDB" id="A0A3M7PXJ6"/>
<comment type="caution">
    <text evidence="1">The sequence shown here is derived from an EMBL/GenBank/DDBJ whole genome shotgun (WGS) entry which is preliminary data.</text>
</comment>
<organism evidence="1 2">
    <name type="scientific">Brachionus plicatilis</name>
    <name type="common">Marine rotifer</name>
    <name type="synonym">Brachionus muelleri</name>
    <dbReference type="NCBI Taxonomy" id="10195"/>
    <lineage>
        <taxon>Eukaryota</taxon>
        <taxon>Metazoa</taxon>
        <taxon>Spiralia</taxon>
        <taxon>Gnathifera</taxon>
        <taxon>Rotifera</taxon>
        <taxon>Eurotatoria</taxon>
        <taxon>Monogononta</taxon>
        <taxon>Pseudotrocha</taxon>
        <taxon>Ploima</taxon>
        <taxon>Brachionidae</taxon>
        <taxon>Brachionus</taxon>
    </lineage>
</organism>
<reference evidence="1 2" key="1">
    <citation type="journal article" date="2018" name="Sci. Rep.">
        <title>Genomic signatures of local adaptation to the degree of environmental predictability in rotifers.</title>
        <authorList>
            <person name="Franch-Gras L."/>
            <person name="Hahn C."/>
            <person name="Garcia-Roger E.M."/>
            <person name="Carmona M.J."/>
            <person name="Serra M."/>
            <person name="Gomez A."/>
        </authorList>
    </citation>
    <scope>NUCLEOTIDE SEQUENCE [LARGE SCALE GENOMIC DNA]</scope>
    <source>
        <strain evidence="1">HYR1</strain>
    </source>
</reference>
<accession>A0A3M7PXJ6</accession>
<evidence type="ECO:0000313" key="2">
    <source>
        <dbReference type="Proteomes" id="UP000276133"/>
    </source>
</evidence>
<proteinExistence type="predicted"/>
<name>A0A3M7PXJ6_BRAPC</name>
<dbReference type="EMBL" id="REGN01008385">
    <property type="protein sequence ID" value="RNA03723.1"/>
    <property type="molecule type" value="Genomic_DNA"/>
</dbReference>
<gene>
    <name evidence="1" type="ORF">BpHYR1_027351</name>
</gene>
<keyword evidence="2" id="KW-1185">Reference proteome</keyword>